<evidence type="ECO:0000313" key="2">
    <source>
        <dbReference type="Proteomes" id="UP000016426"/>
    </source>
</evidence>
<reference evidence="1 2" key="1">
    <citation type="journal article" date="2013" name="Genome Announc.">
        <title>Genome Sequence of the Pigment-Producing Bacterium Pseudogulbenkiania ferrooxidans, Isolated from Loktak Lake.</title>
        <authorList>
            <person name="Puranik S."/>
            <person name="Talkal R."/>
            <person name="Qureshi A."/>
            <person name="Khardenavis A."/>
            <person name="Kapley A."/>
            <person name="Purohit H.J."/>
        </authorList>
    </citation>
    <scope>NUCLEOTIDE SEQUENCE [LARGE SCALE GENOMIC DNA]</scope>
    <source>
        <strain evidence="1 2">EGD-HP2</strain>
    </source>
</reference>
<keyword evidence="2" id="KW-1185">Reference proteome</keyword>
<comment type="caution">
    <text evidence="1">The sequence shown here is derived from an EMBL/GenBank/DDBJ whole genome shotgun (WGS) entry which is preliminary data.</text>
</comment>
<proteinExistence type="predicted"/>
<protein>
    <submittedName>
        <fullName evidence="1">Uncharacterized protein</fullName>
    </submittedName>
</protein>
<dbReference type="RefSeq" id="WP_021476732.1">
    <property type="nucleotide sequence ID" value="NZ_AVPH01000212.1"/>
</dbReference>
<dbReference type="EMBL" id="AVPH01000212">
    <property type="protein sequence ID" value="ERE07209.1"/>
    <property type="molecule type" value="Genomic_DNA"/>
</dbReference>
<gene>
    <name evidence="1" type="ORF">O166_06515</name>
</gene>
<dbReference type="Proteomes" id="UP000016426">
    <property type="component" value="Unassembled WGS sequence"/>
</dbReference>
<evidence type="ECO:0000313" key="1">
    <source>
        <dbReference type="EMBL" id="ERE07209.1"/>
    </source>
</evidence>
<accession>A0ABP2XMA0</accession>
<name>A0ABP2XMA0_9NEIS</name>
<sequence>MNKLLNSLAAKFGIFRRIFRSEPAALECICVSNELMPIAVLEPVAPSARSIPGCGAREMARRRRQIERGTLLCSR</sequence>
<organism evidence="1 2">
    <name type="scientific">Pseudogulbenkiania ferrooxidans EGD-HP2</name>
    <dbReference type="NCBI Taxonomy" id="1388764"/>
    <lineage>
        <taxon>Bacteria</taxon>
        <taxon>Pseudomonadati</taxon>
        <taxon>Pseudomonadota</taxon>
        <taxon>Betaproteobacteria</taxon>
        <taxon>Neisseriales</taxon>
        <taxon>Chromobacteriaceae</taxon>
        <taxon>Pseudogulbenkiania</taxon>
    </lineage>
</organism>